<dbReference type="InterPro" id="IPR008948">
    <property type="entry name" value="L-Aspartase-like"/>
</dbReference>
<dbReference type="Pfam" id="PF00221">
    <property type="entry name" value="Lyase_aromatic"/>
    <property type="match status" value="1"/>
</dbReference>
<dbReference type="SUPFAM" id="SSF48557">
    <property type="entry name" value="L-aspartase-like"/>
    <property type="match status" value="1"/>
</dbReference>
<dbReference type="Gene3D" id="1.20.200.10">
    <property type="entry name" value="Fumarase/aspartase (Central domain)"/>
    <property type="match status" value="1"/>
</dbReference>
<dbReference type="RefSeq" id="WP_054361192.1">
    <property type="nucleotide sequence ID" value="NZ_LJYW01000001.1"/>
</dbReference>
<dbReference type="InterPro" id="IPR024083">
    <property type="entry name" value="Fumarase/histidase_N"/>
</dbReference>
<dbReference type="AlphaFoldDB" id="A0A0N8GFR1"/>
<dbReference type="PANTHER" id="PTHR10362">
    <property type="entry name" value="HISTIDINE AMMONIA-LYASE"/>
    <property type="match status" value="1"/>
</dbReference>
<keyword evidence="2" id="KW-1185">Reference proteome</keyword>
<proteinExistence type="predicted"/>
<evidence type="ECO:0008006" key="3">
    <source>
        <dbReference type="Google" id="ProtNLM"/>
    </source>
</evidence>
<dbReference type="GO" id="GO:0016841">
    <property type="term" value="F:ammonia-lyase activity"/>
    <property type="evidence" value="ECO:0007669"/>
    <property type="project" value="UniProtKB-ARBA"/>
</dbReference>
<sequence>MTGIGDAPLTLADVERLVAGSAPLAISDAARARIEAARQVVDTYAAGTVPVYGLNTGLGGNIGFRIDRDAIPDFQAQLVVGRNVGLGNFLPEPICRAGLLARIAGATKGGAGLSLGVIEQMTALFNAGVSPAIPEIGSIGAGDLGIAAHLGAALIGRGEAYYRGERLPAAVALARAGLTPIALEPKDGIALCNASTPMVGFGVVTLAELGRLLATAIAVSALAFEAYGANPRIFDARIHAARPAAGQTHAAALYRALLDGSPLVAAPRTVQDALSYRCLAPIVGSALDAYAHAVRELEIELNGEVDSPLVLTEAGEMLSSPNFHTPSIALAVDAITIALSHLAAAGAMRVVKLMNPTLSGLPKYLSPVGGPSAGFVPMQKTTAALEAEIRLGAAPASLGAMPVSDTVEDVAPMTLLAFRKLARQMEAFRLLVAVEATVAAQAADLRTDYGLSPAAAALHGVIRSVVPRLEQDRETGPDVMAVCRRLAEPAIAAAIAERVGRLVPSGA</sequence>
<gene>
    <name evidence="1" type="ORF">ABB55_24685</name>
</gene>
<protein>
    <recommendedName>
        <fullName evidence="3">Histidine ammonia-lyase</fullName>
    </recommendedName>
</protein>
<reference evidence="1 2" key="1">
    <citation type="submission" date="2015-09" db="EMBL/GenBank/DDBJ databases">
        <authorList>
            <consortium name="Swine Surveillance"/>
        </authorList>
    </citation>
    <scope>NUCLEOTIDE SEQUENCE [LARGE SCALE GENOMIC DNA]</scope>
    <source>
        <strain evidence="1 2">16</strain>
    </source>
</reference>
<reference evidence="1 2" key="2">
    <citation type="submission" date="2015-10" db="EMBL/GenBank/DDBJ databases">
        <title>Draft Genome Sequence of Prosthecomicrobium hirschii ATCC 27832.</title>
        <authorList>
            <person name="Daniel J."/>
            <person name="Givan S.A."/>
            <person name="Brun Y.V."/>
            <person name="Brown P.J."/>
        </authorList>
    </citation>
    <scope>NUCLEOTIDE SEQUENCE [LARGE SCALE GENOMIC DNA]</scope>
    <source>
        <strain evidence="1 2">16</strain>
    </source>
</reference>
<accession>A0A0N8GFR1</accession>
<dbReference type="Gene3D" id="1.10.275.10">
    <property type="entry name" value="Fumarase/aspartase (N-terminal domain)"/>
    <property type="match status" value="1"/>
</dbReference>
<name>A0A0N8GFR1_9HYPH</name>
<evidence type="ECO:0000313" key="2">
    <source>
        <dbReference type="Proteomes" id="UP000048984"/>
    </source>
</evidence>
<dbReference type="STRING" id="665126.ABB55_24685"/>
<dbReference type="CDD" id="cd00332">
    <property type="entry name" value="PAL-HAL"/>
    <property type="match status" value="1"/>
</dbReference>
<dbReference type="Proteomes" id="UP000048984">
    <property type="component" value="Unassembled WGS sequence"/>
</dbReference>
<comment type="caution">
    <text evidence="1">The sequence shown here is derived from an EMBL/GenBank/DDBJ whole genome shotgun (WGS) entry which is preliminary data.</text>
</comment>
<organism evidence="1 2">
    <name type="scientific">Prosthecodimorpha hirschii</name>
    <dbReference type="NCBI Taxonomy" id="665126"/>
    <lineage>
        <taxon>Bacteria</taxon>
        <taxon>Pseudomonadati</taxon>
        <taxon>Pseudomonadota</taxon>
        <taxon>Alphaproteobacteria</taxon>
        <taxon>Hyphomicrobiales</taxon>
        <taxon>Ancalomicrobiaceae</taxon>
        <taxon>Prosthecodimorpha</taxon>
    </lineage>
</organism>
<evidence type="ECO:0000313" key="1">
    <source>
        <dbReference type="EMBL" id="KPL55025.1"/>
    </source>
</evidence>
<dbReference type="InterPro" id="IPR001106">
    <property type="entry name" value="Aromatic_Lyase"/>
</dbReference>
<dbReference type="EMBL" id="LJYW01000001">
    <property type="protein sequence ID" value="KPL55025.1"/>
    <property type="molecule type" value="Genomic_DNA"/>
</dbReference>